<evidence type="ECO:0000313" key="2">
    <source>
        <dbReference type="EMBL" id="MER7187826.1"/>
    </source>
</evidence>
<keyword evidence="3" id="KW-1185">Reference proteome</keyword>
<proteinExistence type="predicted"/>
<feature type="non-terminal residue" evidence="2">
    <location>
        <position position="167"/>
    </location>
</feature>
<protein>
    <submittedName>
        <fullName evidence="2">ADP-ribosylglycohydrolase family protein</fullName>
    </submittedName>
</protein>
<reference evidence="2 3" key="1">
    <citation type="submission" date="2024-06" db="EMBL/GenBank/DDBJ databases">
        <title>The Natural Products Discovery Center: Release of the First 8490 Sequenced Strains for Exploring Actinobacteria Biosynthetic Diversity.</title>
        <authorList>
            <person name="Kalkreuter E."/>
            <person name="Kautsar S.A."/>
            <person name="Yang D."/>
            <person name="Bader C.D."/>
            <person name="Teijaro C.N."/>
            <person name="Fluegel L."/>
            <person name="Davis C.M."/>
            <person name="Simpson J.R."/>
            <person name="Lauterbach L."/>
            <person name="Steele A.D."/>
            <person name="Gui C."/>
            <person name="Meng S."/>
            <person name="Li G."/>
            <person name="Viehrig K."/>
            <person name="Ye F."/>
            <person name="Su P."/>
            <person name="Kiefer A.F."/>
            <person name="Nichols A."/>
            <person name="Cepeda A.J."/>
            <person name="Yan W."/>
            <person name="Fan B."/>
            <person name="Jiang Y."/>
            <person name="Adhikari A."/>
            <person name="Zheng C.-J."/>
            <person name="Schuster L."/>
            <person name="Cowan T.M."/>
            <person name="Smanski M.J."/>
            <person name="Chevrette M.G."/>
            <person name="De Carvalho L.P.S."/>
            <person name="Shen B."/>
        </authorList>
    </citation>
    <scope>NUCLEOTIDE SEQUENCE [LARGE SCALE GENOMIC DNA]</scope>
    <source>
        <strain evidence="2 3">NPDC000234</strain>
    </source>
</reference>
<dbReference type="EMBL" id="JBEPEK010000929">
    <property type="protein sequence ID" value="MER7187826.1"/>
    <property type="molecule type" value="Genomic_DNA"/>
</dbReference>
<dbReference type="Proteomes" id="UP001474181">
    <property type="component" value="Unassembled WGS sequence"/>
</dbReference>
<feature type="region of interest" description="Disordered" evidence="1">
    <location>
        <begin position="99"/>
        <end position="167"/>
    </location>
</feature>
<comment type="caution">
    <text evidence="2">The sequence shown here is derived from an EMBL/GenBank/DDBJ whole genome shotgun (WGS) entry which is preliminary data.</text>
</comment>
<sequence length="167" mass="17869">MLRLTWVQPEDLLGHELRQARQDGREPSAVEARWRAAGGADAPSRAGASPDRASRYLRQLAEDLLDELADLPSRLNEPTDLAEIKALCPEWPSYSCDPVGADRAHAAEPQMSQPRAPEGALPSRVSHPAAGSRAAGAARVGAGGTRQAPVSVPTPRPPHPRAYHAAW</sequence>
<name>A0ABV1XFJ2_9ACTN</name>
<evidence type="ECO:0000256" key="1">
    <source>
        <dbReference type="SAM" id="MobiDB-lite"/>
    </source>
</evidence>
<gene>
    <name evidence="2" type="ORF">ABT404_51650</name>
</gene>
<feature type="region of interest" description="Disordered" evidence="1">
    <location>
        <begin position="17"/>
        <end position="53"/>
    </location>
</feature>
<feature type="compositionally biased region" description="Basic and acidic residues" evidence="1">
    <location>
        <begin position="17"/>
        <end position="34"/>
    </location>
</feature>
<feature type="compositionally biased region" description="Low complexity" evidence="1">
    <location>
        <begin position="129"/>
        <end position="151"/>
    </location>
</feature>
<organism evidence="2 3">
    <name type="scientific">Streptomyces hyaluromycini</name>
    <dbReference type="NCBI Taxonomy" id="1377993"/>
    <lineage>
        <taxon>Bacteria</taxon>
        <taxon>Bacillati</taxon>
        <taxon>Actinomycetota</taxon>
        <taxon>Actinomycetes</taxon>
        <taxon>Kitasatosporales</taxon>
        <taxon>Streptomycetaceae</taxon>
        <taxon>Streptomyces</taxon>
    </lineage>
</organism>
<feature type="compositionally biased region" description="Basic residues" evidence="1">
    <location>
        <begin position="158"/>
        <end position="167"/>
    </location>
</feature>
<evidence type="ECO:0000313" key="3">
    <source>
        <dbReference type="Proteomes" id="UP001474181"/>
    </source>
</evidence>
<accession>A0ABV1XFJ2</accession>